<dbReference type="CDD" id="cd22191">
    <property type="entry name" value="DPBB_RlpA_EXP_N-like"/>
    <property type="match status" value="1"/>
</dbReference>
<feature type="region of interest" description="Disordered" evidence="2">
    <location>
        <begin position="55"/>
        <end position="158"/>
    </location>
</feature>
<dbReference type="PANTHER" id="PTHR31836">
    <property type="match status" value="1"/>
</dbReference>
<keyword evidence="5" id="KW-0648">Protein biosynthesis</keyword>
<comment type="caution">
    <text evidence="5">The sequence shown here is derived from an EMBL/GenBank/DDBJ whole genome shotgun (WGS) entry which is preliminary data.</text>
</comment>
<dbReference type="InterPro" id="IPR051477">
    <property type="entry name" value="Expansin_CellWall"/>
</dbReference>
<name>A0AA91T4H2_CLALS</name>
<feature type="compositionally biased region" description="Polar residues" evidence="2">
    <location>
        <begin position="55"/>
        <end position="65"/>
    </location>
</feature>
<organism evidence="5 6">
    <name type="scientific">Clavispora lusitaniae</name>
    <name type="common">Candida lusitaniae</name>
    <dbReference type="NCBI Taxonomy" id="36911"/>
    <lineage>
        <taxon>Eukaryota</taxon>
        <taxon>Fungi</taxon>
        <taxon>Dikarya</taxon>
        <taxon>Ascomycota</taxon>
        <taxon>Saccharomycotina</taxon>
        <taxon>Pichiomycetes</taxon>
        <taxon>Metschnikowiaceae</taxon>
        <taxon>Clavispora</taxon>
    </lineage>
</organism>
<evidence type="ECO:0000313" key="6">
    <source>
        <dbReference type="Proteomes" id="UP000195602"/>
    </source>
</evidence>
<accession>A0AA91T4H2</accession>
<dbReference type="InterPro" id="IPR009009">
    <property type="entry name" value="RlpA-like_DPBB"/>
</dbReference>
<gene>
    <name evidence="5" type="ORF">A9F13_01g09163</name>
</gene>
<evidence type="ECO:0000256" key="3">
    <source>
        <dbReference type="SAM" id="SignalP"/>
    </source>
</evidence>
<feature type="compositionally biased region" description="Low complexity" evidence="2">
    <location>
        <begin position="66"/>
        <end position="154"/>
    </location>
</feature>
<keyword evidence="5" id="KW-0396">Initiation factor</keyword>
<dbReference type="Gene3D" id="2.40.40.10">
    <property type="entry name" value="RlpA-like domain"/>
    <property type="match status" value="1"/>
</dbReference>
<dbReference type="AlphaFoldDB" id="A0AA91T4H2"/>
<protein>
    <submittedName>
        <fullName evidence="5">Eukaryotic translation initiation factor 3 subunit</fullName>
    </submittedName>
</protein>
<feature type="chain" id="PRO_5041732029" evidence="3">
    <location>
        <begin position="20"/>
        <end position="258"/>
    </location>
</feature>
<dbReference type="InterPro" id="IPR036908">
    <property type="entry name" value="RlpA-like_sf"/>
</dbReference>
<feature type="domain" description="RlpA-like protein double-psi beta-barrel" evidence="4">
    <location>
        <begin position="198"/>
        <end position="254"/>
    </location>
</feature>
<reference evidence="5 6" key="1">
    <citation type="submission" date="2017-04" db="EMBL/GenBank/DDBJ databases">
        <title>Draft genome of the yeast Clavispora lusitaniae type strain CBS 6936.</title>
        <authorList>
            <person name="Durrens P."/>
            <person name="Klopp C."/>
            <person name="Biteau N."/>
            <person name="Fitton-Ouhabi V."/>
            <person name="Dementhon K."/>
            <person name="Accoceberry I."/>
            <person name="Sherman D.J."/>
            <person name="Noel T."/>
        </authorList>
    </citation>
    <scope>NUCLEOTIDE SEQUENCE [LARGE SCALE GENOMIC DNA]</scope>
    <source>
        <strain evidence="5 6">CBS 6936</strain>
    </source>
</reference>
<dbReference type="PANTHER" id="PTHR31836:SF28">
    <property type="entry name" value="SRCR DOMAIN-CONTAINING PROTEIN-RELATED"/>
    <property type="match status" value="1"/>
</dbReference>
<sequence>MKLSLLLVCSLAAANVVVEYVTVTAFVTMKKGQLGGAGPSSAIEESLWTETTEIAQDQSTKAVSTQPASQESEAAASPSQASVPLAAAEVSSEPSSSPSSSAPGPVQSQAPAQSAPAHHAHTRASSAQTSSAPAQTSSAQTSSAPAQSSSQSQSGSFSGDGTYYDTGMGACGITSTDSDFIVAVSKDLFDQYTPNGNPNHNSLCGKKIEAFYEGKSVEVTVVDRCEGCAYGSLDFSPAAFRQLADQGLGRIKITWNWA</sequence>
<dbReference type="Proteomes" id="UP000195602">
    <property type="component" value="Unassembled WGS sequence"/>
</dbReference>
<dbReference type="EMBL" id="LYUB02000001">
    <property type="protein sequence ID" value="OVF11404.1"/>
    <property type="molecule type" value="Genomic_DNA"/>
</dbReference>
<dbReference type="Pfam" id="PF03330">
    <property type="entry name" value="DPBB_1"/>
    <property type="match status" value="1"/>
</dbReference>
<dbReference type="SUPFAM" id="SSF50685">
    <property type="entry name" value="Barwin-like endoglucanases"/>
    <property type="match status" value="1"/>
</dbReference>
<keyword evidence="1 3" id="KW-0732">Signal</keyword>
<evidence type="ECO:0000256" key="1">
    <source>
        <dbReference type="ARBA" id="ARBA00022729"/>
    </source>
</evidence>
<evidence type="ECO:0000256" key="2">
    <source>
        <dbReference type="SAM" id="MobiDB-lite"/>
    </source>
</evidence>
<dbReference type="GO" id="GO:0003743">
    <property type="term" value="F:translation initiation factor activity"/>
    <property type="evidence" value="ECO:0007669"/>
    <property type="project" value="UniProtKB-KW"/>
</dbReference>
<evidence type="ECO:0000259" key="4">
    <source>
        <dbReference type="Pfam" id="PF03330"/>
    </source>
</evidence>
<feature type="signal peptide" evidence="3">
    <location>
        <begin position="1"/>
        <end position="19"/>
    </location>
</feature>
<evidence type="ECO:0000313" key="5">
    <source>
        <dbReference type="EMBL" id="OVF11404.1"/>
    </source>
</evidence>
<dbReference type="KEGG" id="clus:A9F13_01g09163"/>
<proteinExistence type="predicted"/>